<proteinExistence type="predicted"/>
<dbReference type="Pfam" id="PF02412">
    <property type="entry name" value="TSP_3"/>
    <property type="match status" value="2"/>
</dbReference>
<reference evidence="3" key="1">
    <citation type="submission" date="2021-11" db="EMBL/GenBank/DDBJ databases">
        <title>Description of novel Flavobacterium species.</title>
        <authorList>
            <person name="Saticioglu I.B."/>
            <person name="Ay H."/>
            <person name="Altun S."/>
            <person name="Duman M."/>
        </authorList>
    </citation>
    <scope>NUCLEOTIDE SEQUENCE</scope>
    <source>
        <strain evidence="3">F-30</strain>
    </source>
</reference>
<dbReference type="CDD" id="cd22842">
    <property type="entry name" value="Gal_Rha_Lectin_BGal"/>
    <property type="match status" value="1"/>
</dbReference>
<feature type="domain" description="SUEL-type lectin" evidence="2">
    <location>
        <begin position="345"/>
        <end position="427"/>
    </location>
</feature>
<evidence type="ECO:0000313" key="3">
    <source>
        <dbReference type="EMBL" id="MCC9061839.1"/>
    </source>
</evidence>
<evidence type="ECO:0000256" key="1">
    <source>
        <dbReference type="ARBA" id="ARBA00022729"/>
    </source>
</evidence>
<dbReference type="SUPFAM" id="SSF103647">
    <property type="entry name" value="TSP type-3 repeat"/>
    <property type="match status" value="1"/>
</dbReference>
<gene>
    <name evidence="3" type="ORF">LNP81_02390</name>
</gene>
<accession>A0ABS8M8Q8</accession>
<dbReference type="Proteomes" id="UP001430679">
    <property type="component" value="Unassembled WGS sequence"/>
</dbReference>
<keyword evidence="1" id="KW-0732">Signal</keyword>
<dbReference type="InterPro" id="IPR003367">
    <property type="entry name" value="Thrombospondin_3-like_rpt"/>
</dbReference>
<dbReference type="PANTHER" id="PTHR24273">
    <property type="entry name" value="FI04643P-RELATED"/>
    <property type="match status" value="1"/>
</dbReference>
<dbReference type="NCBIfam" id="NF012200">
    <property type="entry name" value="choice_anch_D"/>
    <property type="match status" value="1"/>
</dbReference>
<organism evidence="3 4">
    <name type="scientific">Flavobacterium piscisymbiosum</name>
    <dbReference type="NCBI Taxonomy" id="2893753"/>
    <lineage>
        <taxon>Bacteria</taxon>
        <taxon>Pseudomonadati</taxon>
        <taxon>Bacteroidota</taxon>
        <taxon>Flavobacteriia</taxon>
        <taxon>Flavobacteriales</taxon>
        <taxon>Flavobacteriaceae</taxon>
        <taxon>Flavobacterium</taxon>
    </lineage>
</organism>
<dbReference type="Pfam" id="PF13585">
    <property type="entry name" value="CHU_C"/>
    <property type="match status" value="1"/>
</dbReference>
<dbReference type="RefSeq" id="WP_230033156.1">
    <property type="nucleotide sequence ID" value="NZ_JAJJMM010000001.1"/>
</dbReference>
<dbReference type="Gene3D" id="4.10.1080.10">
    <property type="entry name" value="TSP type-3 repeat"/>
    <property type="match status" value="1"/>
</dbReference>
<dbReference type="PROSITE" id="PS50228">
    <property type="entry name" value="SUEL_LECTIN"/>
    <property type="match status" value="1"/>
</dbReference>
<dbReference type="InterPro" id="IPR013783">
    <property type="entry name" value="Ig-like_fold"/>
</dbReference>
<dbReference type="InterPro" id="IPR000922">
    <property type="entry name" value="Lectin_gal-bd_dom"/>
</dbReference>
<dbReference type="NCBIfam" id="TIGR04131">
    <property type="entry name" value="Bac_Flav_CTERM"/>
    <property type="match status" value="1"/>
</dbReference>
<dbReference type="Pfam" id="PF02140">
    <property type="entry name" value="SUEL_Lectin"/>
    <property type="match status" value="1"/>
</dbReference>
<evidence type="ECO:0000313" key="4">
    <source>
        <dbReference type="Proteomes" id="UP001430679"/>
    </source>
</evidence>
<sequence>MKKKILLIIIITILQTYTSFAQTQVYRLGLSDLVTPQTCGGTIRYTYSNMDMGFQWTSVGAATPTSVTVQLNYAVNCSSINGNSTVRLNNLNQPLQPTPGPYYCSCTPGGPAPTTWTLNLADYNVGGLNTVLFNSGNNTQGLDVIPGNPGIYAIVTVNYATSGPEINIKGGNTSILNGDASPIASDDTDFGTLAGGVALDHTFTIQNQGTTNALTLTGTPIVNISGSSAFSVQTQPGSNTIAGFGSQTFDVRFNPTCTQTGLQTAVVSIASDDTDENPYTFTVQGTAGVDNTKPVAIAQNLTVQLDAAGSVTVNATQINNGSTDNCGISGYMLGSGSTGTACDMVNEGSNLTLTATPSSVFTKVNFASYGTPFGSCGNYTLGFCNSFYSVTNVESLLLGQSTATIPATNSTFPDPCGGTPKRLAVQASYGPVPGSETSSITYSCADIGTHDVTLFVTDNNGNVSTVNATITVEDIEIPVIASNGNQTVNVDTDVCGANVTVSASATDNCTVGTPTGVRSDAKLLTDVYPLGTTTIAWNVKDVNGNDAVEEIQTILVTDNQIPVIVSNGDQTVNVDANTCGAIVTVSASATDNCTVGTPTGVRSDTKLLTDVYPVGTTTIAWNVKDVNGNDAVEVIQTILVTDNQIPVIVSNGDQTVNVDANTCGAIVTVSSSATDNCTVGTPTGVRSDAKLLTDAYPVGTTTIAWNVKDVNGNDAVEEIQKIIVTDNQIPVIVSNGDQNVNVDTDVCGAKVTVSASATDNCTAGTPTGVRSDAKLLTDVYPLGTTTIAWNVKDVNGNDAVEEIQKIIVTDNQIPVIVSNGDQTVNVDANTCGAIVTVSASATDNCTAGTPTGVRSDAKLLTDVYPLGTTTIAWNVKDVNGNDAVEEIQKIIVTDNQIPVIVSNGDQTANLDINTCGANVTVSASATDNCSVGTPTGVRSDAKLLTDAYPVGTTTIAWNVKDVNGNDAVEEIQKIIVTDSQIPVIVSNGDKNVNSDTNVCGAAVIVSATATDNCTVVTPTGVRSDAKLLTDIYPVGTTTIKWNVKDVNGNDAVEVIQTIIVKDNQVPVIVSNGNKNVNVDANLCGATVIVSATATDNCSVGSPTGVRSDAKLLTDIYPVGTTTIKWNVKDVNGNDAVAITQTVKVTDNTLPTVLTKDVTVQLNASGNASITATEIDNGSADTCGIASITVSPDIFSCNNIGENEVTLTVTDINGNVAKEIAIVTVQDNIVPIAKTKDLTVQLDDAGNAFITAAQINNGSSDNCGIATVSLDRISFDCTKVGVNTVILTVKDKAGNTATATAKVTIVNTFGDNDKDGIPDNCDNDDDNDGILDSSDNCPITFNPYQEDRNNNGIGDACDKDQVNISEAFTPNGDGINDTWVVSNIEYYPASTVRVFNRWGTEVFVARNYQNDWDGYYKGNSSSLPESSSYYYQIDLDGDGKTDREGWIYINR</sequence>
<dbReference type="PANTHER" id="PTHR24273:SF32">
    <property type="entry name" value="HYALIN"/>
    <property type="match status" value="1"/>
</dbReference>
<dbReference type="InterPro" id="IPR028974">
    <property type="entry name" value="TSP_type-3_rpt"/>
</dbReference>
<evidence type="ECO:0000259" key="2">
    <source>
        <dbReference type="PROSITE" id="PS50228"/>
    </source>
</evidence>
<dbReference type="Gene3D" id="2.60.40.10">
    <property type="entry name" value="Immunoglobulins"/>
    <property type="match status" value="2"/>
</dbReference>
<dbReference type="EMBL" id="JAJJMM010000001">
    <property type="protein sequence ID" value="MCC9061839.1"/>
    <property type="molecule type" value="Genomic_DNA"/>
</dbReference>
<dbReference type="InterPro" id="IPR026341">
    <property type="entry name" value="T9SS_type_B"/>
</dbReference>
<name>A0ABS8M8Q8_9FLAO</name>
<protein>
    <submittedName>
        <fullName evidence="3">Gliding motility-associated C-terminal domain-containing protein</fullName>
    </submittedName>
</protein>
<keyword evidence="4" id="KW-1185">Reference proteome</keyword>
<comment type="caution">
    <text evidence="3">The sequence shown here is derived from an EMBL/GenBank/DDBJ whole genome shotgun (WGS) entry which is preliminary data.</text>
</comment>